<feature type="transmembrane region" description="Helical" evidence="6">
    <location>
        <begin position="125"/>
        <end position="145"/>
    </location>
</feature>
<name>A0A9D1UC76_9FIRM</name>
<reference evidence="7" key="1">
    <citation type="journal article" date="2021" name="PeerJ">
        <title>Extensive microbial diversity within the chicken gut microbiome revealed by metagenomics and culture.</title>
        <authorList>
            <person name="Gilroy R."/>
            <person name="Ravi A."/>
            <person name="Getino M."/>
            <person name="Pursley I."/>
            <person name="Horton D.L."/>
            <person name="Alikhan N.F."/>
            <person name="Baker D."/>
            <person name="Gharbi K."/>
            <person name="Hall N."/>
            <person name="Watson M."/>
            <person name="Adriaenssens E.M."/>
            <person name="Foster-Nyarko E."/>
            <person name="Jarju S."/>
            <person name="Secka A."/>
            <person name="Antonio M."/>
            <person name="Oren A."/>
            <person name="Chaudhuri R.R."/>
            <person name="La Ragione R."/>
            <person name="Hildebrand F."/>
            <person name="Pallen M.J."/>
        </authorList>
    </citation>
    <scope>NUCLEOTIDE SEQUENCE</scope>
    <source>
        <strain evidence="7">CHK195-6426</strain>
    </source>
</reference>
<reference evidence="7" key="2">
    <citation type="submission" date="2021-04" db="EMBL/GenBank/DDBJ databases">
        <authorList>
            <person name="Gilroy R."/>
        </authorList>
    </citation>
    <scope>NUCLEOTIDE SEQUENCE</scope>
    <source>
        <strain evidence="7">CHK195-6426</strain>
    </source>
</reference>
<feature type="transmembrane region" description="Helical" evidence="6">
    <location>
        <begin position="309"/>
        <end position="329"/>
    </location>
</feature>
<dbReference type="InterPro" id="IPR050833">
    <property type="entry name" value="Poly_Biosynth_Transport"/>
</dbReference>
<feature type="transmembrane region" description="Helical" evidence="6">
    <location>
        <begin position="12"/>
        <end position="33"/>
    </location>
</feature>
<dbReference type="InterPro" id="IPR039498">
    <property type="entry name" value="NTP_transf_5"/>
</dbReference>
<evidence type="ECO:0000256" key="6">
    <source>
        <dbReference type="SAM" id="Phobius"/>
    </source>
</evidence>
<feature type="transmembrane region" description="Helical" evidence="6">
    <location>
        <begin position="437"/>
        <end position="454"/>
    </location>
</feature>
<dbReference type="Pfam" id="PF14907">
    <property type="entry name" value="NTP_transf_5"/>
    <property type="match status" value="1"/>
</dbReference>
<feature type="transmembrane region" description="Helical" evidence="6">
    <location>
        <begin position="53"/>
        <end position="73"/>
    </location>
</feature>
<evidence type="ECO:0000256" key="4">
    <source>
        <dbReference type="ARBA" id="ARBA00022989"/>
    </source>
</evidence>
<dbReference type="GO" id="GO:0005886">
    <property type="term" value="C:plasma membrane"/>
    <property type="evidence" value="ECO:0007669"/>
    <property type="project" value="UniProtKB-SubCell"/>
</dbReference>
<evidence type="ECO:0000256" key="2">
    <source>
        <dbReference type="ARBA" id="ARBA00022475"/>
    </source>
</evidence>
<protein>
    <submittedName>
        <fullName evidence="7">Nucleotidyltransferase family protein</fullName>
    </submittedName>
</protein>
<comment type="subcellular location">
    <subcellularLocation>
        <location evidence="1">Cell membrane</location>
        <topology evidence="1">Multi-pass membrane protein</topology>
    </subcellularLocation>
</comment>
<dbReference type="Proteomes" id="UP000824265">
    <property type="component" value="Unassembled WGS sequence"/>
</dbReference>
<dbReference type="EMBL" id="DXGH01000073">
    <property type="protein sequence ID" value="HIW82514.1"/>
    <property type="molecule type" value="Genomic_DNA"/>
</dbReference>
<keyword evidence="3 6" id="KW-0812">Transmembrane</keyword>
<keyword evidence="5 6" id="KW-0472">Membrane</keyword>
<keyword evidence="4 6" id="KW-1133">Transmembrane helix</keyword>
<feature type="transmembrane region" description="Helical" evidence="6">
    <location>
        <begin position="94"/>
        <end position="113"/>
    </location>
</feature>
<proteinExistence type="predicted"/>
<feature type="transmembrane region" description="Helical" evidence="6">
    <location>
        <begin position="157"/>
        <end position="178"/>
    </location>
</feature>
<accession>A0A9D1UC76</accession>
<gene>
    <name evidence="7" type="ORF">H9742_13510</name>
</gene>
<evidence type="ECO:0000313" key="8">
    <source>
        <dbReference type="Proteomes" id="UP000824265"/>
    </source>
</evidence>
<sequence length="920" mass="104447">MTKKSRTEYSARNTTVAIVARIIAILAGFLTRVVFTHTLSESYVGINGLFTDILNILSLSELGVGTAITCALYRPIAEEDLERQKSLMRMYRTFYRVVAAIVLVCGLMVLPFLDVLIKDGAGIEHITFIYLMYLLNSVLSYLLVYKKTLIDAHQQSYIGVLYQTGFLLLQNALQIAALLLTGNFILFVSILILCTLGNNFCISRKADKMYPYLRQKSVQRLPRQERKGIYRDVRAMLMHKVGNVIVNNTDNLLLSSMVGIASVSCYSNYYLIIGSVRQVLNQMFQGITASVGNLGVEESTDRVRRIFEAAFFAGQWVFGLAAVCLYELIDPFVALSFGEQYVFPREVTLILCLNFYLTGMRQACLVFRDSIGLFRYDRYKSLAEAAINLAASVILGRSMGTAGIFIGTMISTVTTSLWVEPYMLYKHHLKTSAKPYFLRYGLYSAVTLVLGAAADSLCGQITGPLSMVLVCRLLICVFLVNSGYLILYCRRPEFKLLVRKGRMLAGRWRQKRRASQEDALAQKKDFGPQEAGLLNLLKEALGEEESADERPEYQWSSLLQTARLHGVLPLLFLAKGQTGQAPEAVREEILEAARKTVMQSYRLLFLSKYLIGTLEKEGIRTVLLKGAATASFYPEPELRKSGDVDLLLLCPNELARACAVLKKKGFWVKEKQTALHHVVFSSKEGIEIELHTMLAEPFDHERINRYLEEKLRECGEHVYRKELMGVELPVLEDAFHAYELLLHMLQHFLRAGFGLKLLCDWTVFWGRCVSQTQKEQYLCLVKESGLKGFSDTVTLACCAYLGLARERVEWMGLPKESCEREFMEEILEAEEFGKSAADRMVALREAGLRGFAREFHHQMRLNFPRAGSVFFIWPALWTVTLARFLLNNRRIRRVSGWSILKKARQRSRLMAGLKLWKKEK</sequence>
<dbReference type="PANTHER" id="PTHR30250:SF26">
    <property type="entry name" value="PSMA PROTEIN"/>
    <property type="match status" value="1"/>
</dbReference>
<evidence type="ECO:0000256" key="3">
    <source>
        <dbReference type="ARBA" id="ARBA00022692"/>
    </source>
</evidence>
<feature type="transmembrane region" description="Helical" evidence="6">
    <location>
        <begin position="402"/>
        <end position="425"/>
    </location>
</feature>
<comment type="caution">
    <text evidence="7">The sequence shown here is derived from an EMBL/GenBank/DDBJ whole genome shotgun (WGS) entry which is preliminary data.</text>
</comment>
<evidence type="ECO:0000256" key="1">
    <source>
        <dbReference type="ARBA" id="ARBA00004651"/>
    </source>
</evidence>
<evidence type="ECO:0000256" key="5">
    <source>
        <dbReference type="ARBA" id="ARBA00023136"/>
    </source>
</evidence>
<evidence type="ECO:0000313" key="7">
    <source>
        <dbReference type="EMBL" id="HIW82514.1"/>
    </source>
</evidence>
<keyword evidence="2" id="KW-1003">Cell membrane</keyword>
<organism evidence="7 8">
    <name type="scientific">Candidatus Acetatifactor stercoripullorum</name>
    <dbReference type="NCBI Taxonomy" id="2838414"/>
    <lineage>
        <taxon>Bacteria</taxon>
        <taxon>Bacillati</taxon>
        <taxon>Bacillota</taxon>
        <taxon>Clostridia</taxon>
        <taxon>Lachnospirales</taxon>
        <taxon>Lachnospiraceae</taxon>
        <taxon>Acetatifactor</taxon>
    </lineage>
</organism>
<feature type="transmembrane region" description="Helical" evidence="6">
    <location>
        <begin position="184"/>
        <end position="202"/>
    </location>
</feature>
<feature type="transmembrane region" description="Helical" evidence="6">
    <location>
        <begin position="866"/>
        <end position="886"/>
    </location>
</feature>
<dbReference type="PANTHER" id="PTHR30250">
    <property type="entry name" value="PST FAMILY PREDICTED COLANIC ACID TRANSPORTER"/>
    <property type="match status" value="1"/>
</dbReference>
<dbReference type="AlphaFoldDB" id="A0A9D1UC76"/>
<feature type="transmembrane region" description="Helical" evidence="6">
    <location>
        <begin position="466"/>
        <end position="489"/>
    </location>
</feature>